<evidence type="ECO:0000256" key="2">
    <source>
        <dbReference type="ARBA" id="ARBA00023242"/>
    </source>
</evidence>
<dbReference type="InterPro" id="IPR003822">
    <property type="entry name" value="PAH"/>
</dbReference>
<dbReference type="GO" id="GO:0005634">
    <property type="term" value="C:nucleus"/>
    <property type="evidence" value="ECO:0007669"/>
    <property type="project" value="UniProtKB-SubCell"/>
</dbReference>
<protein>
    <recommendedName>
        <fullName evidence="6">LAGLIDADG homing endonuclease</fullName>
    </recommendedName>
</protein>
<organism evidence="4 5">
    <name type="scientific">Riccia fluitans</name>
    <dbReference type="NCBI Taxonomy" id="41844"/>
    <lineage>
        <taxon>Eukaryota</taxon>
        <taxon>Viridiplantae</taxon>
        <taxon>Streptophyta</taxon>
        <taxon>Embryophyta</taxon>
        <taxon>Marchantiophyta</taxon>
        <taxon>Marchantiopsida</taxon>
        <taxon>Marchantiidae</taxon>
        <taxon>Marchantiales</taxon>
        <taxon>Ricciaceae</taxon>
        <taxon>Riccia</taxon>
    </lineage>
</organism>
<accession>A0ABD1Y3W1</accession>
<keyword evidence="2" id="KW-0539">Nucleus</keyword>
<dbReference type="Proteomes" id="UP001605036">
    <property type="component" value="Unassembled WGS sequence"/>
</dbReference>
<proteinExistence type="predicted"/>
<sequence>MVKAMAKTVVKGKVFTSRQPGPKGRRTDNDSALDYIRSLKETMDLEEFVEFCKILKAYRLRGISLSTVRSRIKRLFKRHSSLILSLIKKYLPRENMIVVVKADLMDGEVLA</sequence>
<evidence type="ECO:0000313" key="5">
    <source>
        <dbReference type="Proteomes" id="UP001605036"/>
    </source>
</evidence>
<evidence type="ECO:0000313" key="4">
    <source>
        <dbReference type="EMBL" id="KAL2621448.1"/>
    </source>
</evidence>
<dbReference type="InterPro" id="IPR036600">
    <property type="entry name" value="PAH_sf"/>
</dbReference>
<comment type="caution">
    <text evidence="4">The sequence shown here is derived from an EMBL/GenBank/DDBJ whole genome shotgun (WGS) entry which is preliminary data.</text>
</comment>
<gene>
    <name evidence="4" type="ORF">R1flu_001653</name>
</gene>
<evidence type="ECO:0000256" key="1">
    <source>
        <dbReference type="ARBA" id="ARBA00004123"/>
    </source>
</evidence>
<dbReference type="Pfam" id="PF02671">
    <property type="entry name" value="PAH"/>
    <property type="match status" value="1"/>
</dbReference>
<feature type="region of interest" description="Disordered" evidence="3">
    <location>
        <begin position="1"/>
        <end position="29"/>
    </location>
</feature>
<name>A0ABD1Y3W1_9MARC</name>
<comment type="subcellular location">
    <subcellularLocation>
        <location evidence="1">Nucleus</location>
    </subcellularLocation>
</comment>
<dbReference type="AlphaFoldDB" id="A0ABD1Y3W1"/>
<evidence type="ECO:0008006" key="6">
    <source>
        <dbReference type="Google" id="ProtNLM"/>
    </source>
</evidence>
<dbReference type="SUPFAM" id="SSF47762">
    <property type="entry name" value="PAH2 domain"/>
    <property type="match status" value="1"/>
</dbReference>
<evidence type="ECO:0000256" key="3">
    <source>
        <dbReference type="SAM" id="MobiDB-lite"/>
    </source>
</evidence>
<dbReference type="Gene3D" id="1.20.1160.20">
    <property type="match status" value="1"/>
</dbReference>
<keyword evidence="5" id="KW-1185">Reference proteome</keyword>
<dbReference type="EMBL" id="JBHFFA010000006">
    <property type="protein sequence ID" value="KAL2621448.1"/>
    <property type="molecule type" value="Genomic_DNA"/>
</dbReference>
<reference evidence="4 5" key="1">
    <citation type="submission" date="2024-09" db="EMBL/GenBank/DDBJ databases">
        <title>Chromosome-scale assembly of Riccia fluitans.</title>
        <authorList>
            <person name="Paukszto L."/>
            <person name="Sawicki J."/>
            <person name="Karawczyk K."/>
            <person name="Piernik-Szablinska J."/>
            <person name="Szczecinska M."/>
            <person name="Mazdziarz M."/>
        </authorList>
    </citation>
    <scope>NUCLEOTIDE SEQUENCE [LARGE SCALE GENOMIC DNA]</scope>
    <source>
        <strain evidence="4">Rf_01</strain>
        <tissue evidence="4">Aerial parts of the thallus</tissue>
    </source>
</reference>